<comment type="catalytic activity">
    <reaction evidence="5">
        <text>Hydrolysis of (1-&gt;4)-alpha-D-glucosidic linkages in polysaccharides so as to remove successive maltose units from the non-reducing ends of the chains.</text>
        <dbReference type="EC" id="3.2.1.2"/>
    </reaction>
</comment>
<keyword evidence="5" id="KW-0326">Glycosidase</keyword>
<feature type="active site" description="Proton acceptor" evidence="4">
    <location>
        <position position="500"/>
    </location>
</feature>
<reference evidence="7" key="2">
    <citation type="submission" date="2023-02" db="EMBL/GenBank/DDBJ databases">
        <authorList>
            <person name="Swenson N.G."/>
            <person name="Wegrzyn J.L."/>
            <person name="Mcevoy S.L."/>
        </authorList>
    </citation>
    <scope>NUCLEOTIDE SEQUENCE</scope>
    <source>
        <strain evidence="7">91603</strain>
        <tissue evidence="7">Leaf</tissue>
    </source>
</reference>
<dbReference type="InterPro" id="IPR017853">
    <property type="entry name" value="GH"/>
</dbReference>
<evidence type="ECO:0000256" key="6">
    <source>
        <dbReference type="SAM" id="MobiDB-lite"/>
    </source>
</evidence>
<keyword evidence="5" id="KW-0378">Hydrolase</keyword>
<evidence type="ECO:0000256" key="5">
    <source>
        <dbReference type="RuleBase" id="RU000509"/>
    </source>
</evidence>
<protein>
    <recommendedName>
        <fullName evidence="5">Beta-amylase</fullName>
        <ecNumber evidence="5">3.2.1.2</ecNumber>
    </recommendedName>
</protein>
<dbReference type="Proteomes" id="UP001064489">
    <property type="component" value="Chromosome 1"/>
</dbReference>
<dbReference type="PRINTS" id="PR00750">
    <property type="entry name" value="BETAAMYLASE"/>
</dbReference>
<evidence type="ECO:0000256" key="4">
    <source>
        <dbReference type="PIRSR" id="PIRSR601554-1"/>
    </source>
</evidence>
<dbReference type="GO" id="GO:0000272">
    <property type="term" value="P:polysaccharide catabolic process"/>
    <property type="evidence" value="ECO:0007669"/>
    <property type="project" value="UniProtKB-KW"/>
</dbReference>
<dbReference type="AlphaFoldDB" id="A0AAD5JKH1"/>
<keyword evidence="3 5" id="KW-0624">Polysaccharide degradation</keyword>
<dbReference type="PANTHER" id="PTHR31352">
    <property type="entry name" value="BETA-AMYLASE 1, CHLOROPLASTIC"/>
    <property type="match status" value="1"/>
</dbReference>
<keyword evidence="8" id="KW-1185">Reference proteome</keyword>
<dbReference type="EC" id="3.2.1.2" evidence="5"/>
<reference evidence="7" key="1">
    <citation type="journal article" date="2022" name="Plant J.">
        <title>Strategies of tolerance reflected in two North American maple genomes.</title>
        <authorList>
            <person name="McEvoy S.L."/>
            <person name="Sezen U.U."/>
            <person name="Trouern-Trend A."/>
            <person name="McMahon S.M."/>
            <person name="Schaberg P.G."/>
            <person name="Yang J."/>
            <person name="Wegrzyn J.L."/>
            <person name="Swenson N.G."/>
        </authorList>
    </citation>
    <scope>NUCLEOTIDE SEQUENCE</scope>
    <source>
        <strain evidence="7">91603</strain>
    </source>
</reference>
<dbReference type="PANTHER" id="PTHR31352:SF3">
    <property type="entry name" value="INACTIVE BETA-AMYLASE 9"/>
    <property type="match status" value="1"/>
</dbReference>
<evidence type="ECO:0000256" key="3">
    <source>
        <dbReference type="ARBA" id="ARBA00023326"/>
    </source>
</evidence>
<keyword evidence="2 5" id="KW-0119">Carbohydrate metabolism</keyword>
<evidence type="ECO:0000313" key="8">
    <source>
        <dbReference type="Proteomes" id="UP001064489"/>
    </source>
</evidence>
<name>A0AAD5JKH1_ACENE</name>
<sequence>MRWMVDGSGLNNDSKKGVLTYTQLRRTTYMVDRTHYCLYDTDVVDIPGHVPEQERRRSAGPIDTEGAYSRPSDTKGAYSGPSDRDGAVWFASRSARWRKAQLRFTVKAVQSRPIRPNSVSVPTSASRPKSRDGVRLFVGLPLDTVSDCNAVNHARAIAAGLKALKLLGVEGVELPIWWGVAEKEAMGKYEWSGYLAVADMVQKAGLKLHVSLCFHASKRPNIPLPKWVSQIGESEPSIFYTDLTGQQYKDCLSLAVDDITVLNGKTPVQVYREFCESFRSSFMPFMGSTITGISMGLGPDGELRYPSHHRQAKTSKIPGAGEFQCYDKNMLRLLKQHAEASGNPLWGLGGPHDASRYDESPNSSGFFKDHGGSWESPYANFFLSWYSNQLISHGNRLLSLASSTFGDSGATVYGKVPLMHSWYNTRSHPSELTAGFYNTTNRDGYDAVAEMFVKNSCKMILPGMDLSDEHQPHESLSSPESLLAQIRKACKKHGVYVSGENSSESGAPGGFEQIKKKLFGDDAVDDLFTYQRMGAYFFSPEHFPSFTQLVRNLIQPRLHLDDLPEEEEVTAASVVHNNSDTSVRVESAV</sequence>
<evidence type="ECO:0000256" key="1">
    <source>
        <dbReference type="ARBA" id="ARBA00005652"/>
    </source>
</evidence>
<evidence type="ECO:0000256" key="2">
    <source>
        <dbReference type="ARBA" id="ARBA00023277"/>
    </source>
</evidence>
<organism evidence="7 8">
    <name type="scientific">Acer negundo</name>
    <name type="common">Box elder</name>
    <dbReference type="NCBI Taxonomy" id="4023"/>
    <lineage>
        <taxon>Eukaryota</taxon>
        <taxon>Viridiplantae</taxon>
        <taxon>Streptophyta</taxon>
        <taxon>Embryophyta</taxon>
        <taxon>Tracheophyta</taxon>
        <taxon>Spermatophyta</taxon>
        <taxon>Magnoliopsida</taxon>
        <taxon>eudicotyledons</taxon>
        <taxon>Gunneridae</taxon>
        <taxon>Pentapetalae</taxon>
        <taxon>rosids</taxon>
        <taxon>malvids</taxon>
        <taxon>Sapindales</taxon>
        <taxon>Sapindaceae</taxon>
        <taxon>Hippocastanoideae</taxon>
        <taxon>Acereae</taxon>
        <taxon>Acer</taxon>
    </lineage>
</organism>
<feature type="active site" description="Proton donor" evidence="4">
    <location>
        <position position="302"/>
    </location>
</feature>
<dbReference type="SUPFAM" id="SSF51445">
    <property type="entry name" value="(Trans)glycosidases"/>
    <property type="match status" value="1"/>
</dbReference>
<dbReference type="Pfam" id="PF01373">
    <property type="entry name" value="Glyco_hydro_14"/>
    <property type="match status" value="1"/>
</dbReference>
<comment type="similarity">
    <text evidence="1 5">Belongs to the glycosyl hydrolase 14 family.</text>
</comment>
<proteinExistence type="inferred from homology"/>
<accession>A0AAD5JKH1</accession>
<comment type="caution">
    <text evidence="7">The sequence shown here is derived from an EMBL/GenBank/DDBJ whole genome shotgun (WGS) entry which is preliminary data.</text>
</comment>
<evidence type="ECO:0000313" key="7">
    <source>
        <dbReference type="EMBL" id="KAI9194911.1"/>
    </source>
</evidence>
<gene>
    <name evidence="7" type="ORF">LWI28_010096</name>
</gene>
<feature type="region of interest" description="Disordered" evidence="6">
    <location>
        <begin position="49"/>
        <end position="83"/>
    </location>
</feature>
<dbReference type="Gene3D" id="3.20.20.80">
    <property type="entry name" value="Glycosidases"/>
    <property type="match status" value="1"/>
</dbReference>
<dbReference type="InterPro" id="IPR001554">
    <property type="entry name" value="Glyco_hydro_14"/>
</dbReference>
<dbReference type="EMBL" id="JAJSOW010000003">
    <property type="protein sequence ID" value="KAI9194911.1"/>
    <property type="molecule type" value="Genomic_DNA"/>
</dbReference>
<dbReference type="GO" id="GO:0016161">
    <property type="term" value="F:beta-amylase activity"/>
    <property type="evidence" value="ECO:0007669"/>
    <property type="project" value="UniProtKB-EC"/>
</dbReference>